<dbReference type="Gene3D" id="1.25.40.10">
    <property type="entry name" value="Tetratricopeptide repeat domain"/>
    <property type="match status" value="1"/>
</dbReference>
<dbReference type="Pfam" id="PF14559">
    <property type="entry name" value="TPR_19"/>
    <property type="match status" value="1"/>
</dbReference>
<accession>A0A1C7DB82</accession>
<feature type="signal peptide" evidence="2">
    <location>
        <begin position="1"/>
        <end position="19"/>
    </location>
</feature>
<dbReference type="Proteomes" id="UP000092698">
    <property type="component" value="Chromosome"/>
</dbReference>
<dbReference type="AlphaFoldDB" id="A0A1C7DB82"/>
<keyword evidence="1" id="KW-0802">TPR repeat</keyword>
<dbReference type="PROSITE" id="PS51257">
    <property type="entry name" value="PROKAR_LIPOPROTEIN"/>
    <property type="match status" value="1"/>
</dbReference>
<dbReference type="OrthoDB" id="7388953at2"/>
<dbReference type="InterPro" id="IPR019734">
    <property type="entry name" value="TPR_rpt"/>
</dbReference>
<dbReference type="Gene3D" id="3.30.70.1070">
    <property type="entry name" value="Sporulation related repeat"/>
    <property type="match status" value="1"/>
</dbReference>
<organism evidence="4 5">
    <name type="scientific">Paraurantiacibacter namhicola</name>
    <dbReference type="NCBI Taxonomy" id="645517"/>
    <lineage>
        <taxon>Bacteria</taxon>
        <taxon>Pseudomonadati</taxon>
        <taxon>Pseudomonadota</taxon>
        <taxon>Alphaproteobacteria</taxon>
        <taxon>Sphingomonadales</taxon>
        <taxon>Erythrobacteraceae</taxon>
        <taxon>Paraurantiacibacter</taxon>
    </lineage>
</organism>
<evidence type="ECO:0000256" key="2">
    <source>
        <dbReference type="SAM" id="SignalP"/>
    </source>
</evidence>
<dbReference type="GO" id="GO:0042834">
    <property type="term" value="F:peptidoglycan binding"/>
    <property type="evidence" value="ECO:0007669"/>
    <property type="project" value="InterPro"/>
</dbReference>
<sequence>MTYAKHNRTIGLVATTAMAAVMLGGCATKAAPRAEVSASKAQTAMASGKHDSAIEHAEAAVMAEPRNPVYRVTLGNAYLEAGRFQAAATSFDDAMKLGDNSPRNALSLALALAGNGQMREAAAVLSDFEDVIHPADLGLAYALVGRPDVGIQVMSMAIRGGENTPKMRQNLAYTYALAGQWREARLMAAEDVPADQLDQRLGQWAQLAVPEAWQQRVAGMLGAPAGVRDMGQPVQLALANNPGVEQLAVEATGFAAADPAPQAVVPASVVPASVAPAAPQVAAVSTPVYPAPAARELPAVGQPVAPQAAPAVAVAQPVQEVVRTPQRSQDFETAFAAPAPKGGSLASAAKDSVRFVQEPVVQTLPVRQGAAPKPERAVAAKQADGTHLVQLGSFASEQGARRAWGIYVKRYPELADHQMVITQAVVRGKKYWRVSAAGFDSRGSASMCGKVKSNGQGCFAYAEGRPMPGAVDNGVRMAAR</sequence>
<dbReference type="KEGG" id="anh:A6F65_02395"/>
<dbReference type="STRING" id="645517.A6F65_02395"/>
<keyword evidence="5" id="KW-1185">Reference proteome</keyword>
<dbReference type="Pfam" id="PF05036">
    <property type="entry name" value="SPOR"/>
    <property type="match status" value="1"/>
</dbReference>
<proteinExistence type="predicted"/>
<evidence type="ECO:0000256" key="1">
    <source>
        <dbReference type="PROSITE-ProRule" id="PRU00339"/>
    </source>
</evidence>
<feature type="repeat" description="TPR" evidence="1">
    <location>
        <begin position="68"/>
        <end position="101"/>
    </location>
</feature>
<evidence type="ECO:0000313" key="5">
    <source>
        <dbReference type="Proteomes" id="UP000092698"/>
    </source>
</evidence>
<dbReference type="SMART" id="SM00028">
    <property type="entry name" value="TPR"/>
    <property type="match status" value="2"/>
</dbReference>
<dbReference type="PATRIC" id="fig|645517.4.peg.2380"/>
<evidence type="ECO:0000259" key="3">
    <source>
        <dbReference type="PROSITE" id="PS51724"/>
    </source>
</evidence>
<dbReference type="SUPFAM" id="SSF48452">
    <property type="entry name" value="TPR-like"/>
    <property type="match status" value="1"/>
</dbReference>
<gene>
    <name evidence="4" type="ORF">A6F65_02395</name>
</gene>
<dbReference type="InterPro" id="IPR011990">
    <property type="entry name" value="TPR-like_helical_dom_sf"/>
</dbReference>
<reference evidence="4 5" key="1">
    <citation type="submission" date="2016-07" db="EMBL/GenBank/DDBJ databases">
        <title>Complete genome sequence of Altererythrobacter namhicola JCM 16345T, containing esterase-encoding genes.</title>
        <authorList>
            <person name="Cheng H."/>
            <person name="Wu Y.-H."/>
            <person name="Jian S.-L."/>
            <person name="Huo Y.-Y."/>
            <person name="Wang C.-S."/>
            <person name="Xu X.-W."/>
        </authorList>
    </citation>
    <scope>NUCLEOTIDE SEQUENCE [LARGE SCALE GENOMIC DNA]</scope>
    <source>
        <strain evidence="4 5">JCM 16345</strain>
    </source>
</reference>
<dbReference type="PROSITE" id="PS51724">
    <property type="entry name" value="SPOR"/>
    <property type="match status" value="1"/>
</dbReference>
<feature type="chain" id="PRO_5008884572" evidence="2">
    <location>
        <begin position="20"/>
        <end position="480"/>
    </location>
</feature>
<dbReference type="InterPro" id="IPR007730">
    <property type="entry name" value="SPOR-like_dom"/>
</dbReference>
<dbReference type="InterPro" id="IPR036680">
    <property type="entry name" value="SPOR-like_sf"/>
</dbReference>
<dbReference type="RefSeq" id="WP_083989507.1">
    <property type="nucleotide sequence ID" value="NZ_CP016545.1"/>
</dbReference>
<feature type="domain" description="SPOR" evidence="3">
    <location>
        <begin position="381"/>
        <end position="466"/>
    </location>
</feature>
<keyword evidence="2" id="KW-0732">Signal</keyword>
<name>A0A1C7DB82_9SPHN</name>
<dbReference type="EMBL" id="CP016545">
    <property type="protein sequence ID" value="ANU08677.1"/>
    <property type="molecule type" value="Genomic_DNA"/>
</dbReference>
<protein>
    <submittedName>
        <fullName evidence="4">Sporulation related domain protein</fullName>
    </submittedName>
</protein>
<dbReference type="PROSITE" id="PS50005">
    <property type="entry name" value="TPR"/>
    <property type="match status" value="1"/>
</dbReference>
<evidence type="ECO:0000313" key="4">
    <source>
        <dbReference type="EMBL" id="ANU08677.1"/>
    </source>
</evidence>